<keyword evidence="2" id="KW-0677">Repeat</keyword>
<gene>
    <name evidence="6" type="primary">guaB1</name>
    <name evidence="9" type="ORF">AB0E65_07560</name>
</gene>
<dbReference type="InterPro" id="IPR005991">
    <property type="entry name" value="GUAB1"/>
</dbReference>
<feature type="domain" description="CBS" evidence="8">
    <location>
        <begin position="95"/>
        <end position="152"/>
    </location>
</feature>
<feature type="active site" description="Thioimidate intermediate" evidence="6">
    <location>
        <position position="303"/>
    </location>
</feature>
<feature type="binding site" evidence="6">
    <location>
        <begin position="296"/>
        <end position="298"/>
    </location>
    <ligand>
        <name>NADP(+)</name>
        <dbReference type="ChEBI" id="CHEBI:58349"/>
    </ligand>
</feature>
<name>A0ABV2YEA8_9ACTN</name>
<dbReference type="PIRSF" id="PIRSF000130">
    <property type="entry name" value="IMPDH"/>
    <property type="match status" value="1"/>
</dbReference>
<evidence type="ECO:0000259" key="8">
    <source>
        <dbReference type="PROSITE" id="PS51371"/>
    </source>
</evidence>
<feature type="binding site" evidence="6">
    <location>
        <begin position="246"/>
        <end position="248"/>
    </location>
    <ligand>
        <name>NADP(+)</name>
        <dbReference type="ChEBI" id="CHEBI:58349"/>
    </ligand>
</feature>
<keyword evidence="3 6" id="KW-0521">NADP</keyword>
<dbReference type="PANTHER" id="PTHR43170:SF5">
    <property type="entry name" value="GMP REDUCTASE"/>
    <property type="match status" value="1"/>
</dbReference>
<feature type="domain" description="CBS" evidence="8">
    <location>
        <begin position="154"/>
        <end position="212"/>
    </location>
</feature>
<evidence type="ECO:0000256" key="6">
    <source>
        <dbReference type="HAMAP-Rule" id="MF_02250"/>
    </source>
</evidence>
<dbReference type="SUPFAM" id="SSF54631">
    <property type="entry name" value="CBS-domain pair"/>
    <property type="match status" value="1"/>
</dbReference>
<accession>A0ABV2YEA8</accession>
<evidence type="ECO:0000256" key="5">
    <source>
        <dbReference type="ARBA" id="ARBA00023122"/>
    </source>
</evidence>
<evidence type="ECO:0000256" key="2">
    <source>
        <dbReference type="ARBA" id="ARBA00022737"/>
    </source>
</evidence>
<dbReference type="SUPFAM" id="SSF51412">
    <property type="entry name" value="Inosine monophosphate dehydrogenase (IMPDH)"/>
    <property type="match status" value="1"/>
</dbReference>
<dbReference type="InterPro" id="IPR005990">
    <property type="entry name" value="IMP_DH"/>
</dbReference>
<evidence type="ECO:0000256" key="4">
    <source>
        <dbReference type="ARBA" id="ARBA00023002"/>
    </source>
</evidence>
<evidence type="ECO:0000256" key="3">
    <source>
        <dbReference type="ARBA" id="ARBA00022857"/>
    </source>
</evidence>
<dbReference type="EMBL" id="JBEZUR010000007">
    <property type="protein sequence ID" value="MEU3554062.1"/>
    <property type="molecule type" value="Genomic_DNA"/>
</dbReference>
<keyword evidence="10" id="KW-1185">Reference proteome</keyword>
<dbReference type="EC" id="1.7.1.7" evidence="6"/>
<comment type="pathway">
    <text evidence="6">Purine metabolism; IMP biosynthesis via salvage pathway.</text>
</comment>
<dbReference type="CDD" id="cd02205">
    <property type="entry name" value="CBS_pair_SF"/>
    <property type="match status" value="1"/>
</dbReference>
<dbReference type="InterPro" id="IPR050139">
    <property type="entry name" value="GMP_reductase"/>
</dbReference>
<comment type="caution">
    <text evidence="9">The sequence shown here is derived from an EMBL/GenBank/DDBJ whole genome shotgun (WGS) entry which is preliminary data.</text>
</comment>
<evidence type="ECO:0000313" key="10">
    <source>
        <dbReference type="Proteomes" id="UP001550850"/>
    </source>
</evidence>
<comment type="cofactor">
    <cofactor evidence="6">
        <name>a monovalent cation</name>
        <dbReference type="ChEBI" id="CHEBI:60242"/>
    </cofactor>
</comment>
<dbReference type="HAMAP" id="MF_02250">
    <property type="entry name" value="GMPR_GuaB1"/>
    <property type="match status" value="1"/>
</dbReference>
<comment type="function">
    <text evidence="6">Involved in the purine-salvage pathway. Catalyzes the NADPH-dependent conversion of GMP to IMP.</text>
</comment>
<dbReference type="SMART" id="SM00116">
    <property type="entry name" value="CBS"/>
    <property type="match status" value="2"/>
</dbReference>
<reference evidence="9 10" key="1">
    <citation type="submission" date="2024-06" db="EMBL/GenBank/DDBJ databases">
        <title>The Natural Products Discovery Center: Release of the First 8490 Sequenced Strains for Exploring Actinobacteria Biosynthetic Diversity.</title>
        <authorList>
            <person name="Kalkreuter E."/>
            <person name="Kautsar S.A."/>
            <person name="Yang D."/>
            <person name="Bader C.D."/>
            <person name="Teijaro C.N."/>
            <person name="Fluegel L."/>
            <person name="Davis C.M."/>
            <person name="Simpson J.R."/>
            <person name="Lauterbach L."/>
            <person name="Steele A.D."/>
            <person name="Gui C."/>
            <person name="Meng S."/>
            <person name="Li G."/>
            <person name="Viehrig K."/>
            <person name="Ye F."/>
            <person name="Su P."/>
            <person name="Kiefer A.F."/>
            <person name="Nichols A."/>
            <person name="Cepeda A.J."/>
            <person name="Yan W."/>
            <person name="Fan B."/>
            <person name="Jiang Y."/>
            <person name="Adhikari A."/>
            <person name="Zheng C.-J."/>
            <person name="Schuster L."/>
            <person name="Cowan T.M."/>
            <person name="Smanski M.J."/>
            <person name="Chevrette M.G."/>
            <person name="De Carvalho L.P.S."/>
            <person name="Shen B."/>
        </authorList>
    </citation>
    <scope>NUCLEOTIDE SEQUENCE [LARGE SCALE GENOMIC DNA]</scope>
    <source>
        <strain evidence="9 10">NPDC038104</strain>
    </source>
</reference>
<dbReference type="Pfam" id="PF00571">
    <property type="entry name" value="CBS"/>
    <property type="match status" value="2"/>
</dbReference>
<dbReference type="NCBIfam" id="NF005869">
    <property type="entry name" value="PRK07807.1"/>
    <property type="match status" value="1"/>
</dbReference>
<comment type="catalytic activity">
    <reaction evidence="6">
        <text>IMP + NH4(+) + NADP(+) = GMP + NADPH + 2 H(+)</text>
        <dbReference type="Rhea" id="RHEA:17185"/>
        <dbReference type="ChEBI" id="CHEBI:15378"/>
        <dbReference type="ChEBI" id="CHEBI:28938"/>
        <dbReference type="ChEBI" id="CHEBI:57783"/>
        <dbReference type="ChEBI" id="CHEBI:58053"/>
        <dbReference type="ChEBI" id="CHEBI:58115"/>
        <dbReference type="ChEBI" id="CHEBI:58349"/>
        <dbReference type="EC" id="1.7.1.7"/>
    </reaction>
</comment>
<sequence>MRFLNDVQPTYDLTYDDVFMVPSRSSVGSRQAVDLSAPDGTGTTVPLVVANMTAVAGRRMAETVARRGGLVVIPQDIPIEVVTEVVGWVKSRHLVLDTPIVLSPHQTVADALSLLPKRAHNAGVVVDEDYKPVGVVTDRDLSGVDRFTQLAQVMSRDLLLLDADIDPREAFNTLDHANRRYAPAVHADGRLAGILTRKGALRATLYTPAVDAQGRLRIAAAVGINGDVAGKAKQLLDAGIDTLVIDTAHGHQESMINAVRTVRALDPQVPIVAGNIVSAQGVRDLIEAGADIVKVGVGPGAMCTTRMMTGVGRPQFSAVLECAAEAKKHGKHVWADGGVRHPRDVAMALAAGASNVMIGSWFAGTYESPGDLQQAPDGRYYKESFGMASARAVANRTSEESAYDRARKGLFEEGISTSRMFLDPQRPGVEDLIDSVVAGVRSSCTYAGAGDLAEFADKAVVGVQSAAGYAEGKPLHASWS</sequence>
<keyword evidence="5 7" id="KW-0129">CBS domain</keyword>
<evidence type="ECO:0000256" key="1">
    <source>
        <dbReference type="ARBA" id="ARBA00022726"/>
    </source>
</evidence>
<keyword evidence="4 6" id="KW-0560">Oxidoreductase</keyword>
<dbReference type="InterPro" id="IPR001093">
    <property type="entry name" value="IMP_DH_GMPRt"/>
</dbReference>
<proteinExistence type="inferred from homology"/>
<evidence type="ECO:0000256" key="7">
    <source>
        <dbReference type="PROSITE-ProRule" id="PRU00703"/>
    </source>
</evidence>
<dbReference type="Pfam" id="PF00478">
    <property type="entry name" value="IMPDH"/>
    <property type="match status" value="1"/>
</dbReference>
<evidence type="ECO:0000313" key="9">
    <source>
        <dbReference type="EMBL" id="MEU3554062.1"/>
    </source>
</evidence>
<comment type="similarity">
    <text evidence="6">Belongs to the IMPDH/GMPR family. GuaB1 subfamily.</text>
</comment>
<dbReference type="InterPro" id="IPR013785">
    <property type="entry name" value="Aldolase_TIM"/>
</dbReference>
<dbReference type="SMART" id="SM01240">
    <property type="entry name" value="IMPDH"/>
    <property type="match status" value="1"/>
</dbReference>
<dbReference type="PANTHER" id="PTHR43170">
    <property type="entry name" value="GMP REDUCTASE"/>
    <property type="match status" value="1"/>
</dbReference>
<dbReference type="NCBIfam" id="TIGR01303">
    <property type="entry name" value="IMP_DH_rel_1"/>
    <property type="match status" value="1"/>
</dbReference>
<dbReference type="Gene3D" id="3.20.20.70">
    <property type="entry name" value="Aldolase class I"/>
    <property type="match status" value="1"/>
</dbReference>
<protein>
    <recommendedName>
        <fullName evidence="6">GMP reductase</fullName>
        <ecNumber evidence="6">1.7.1.7</ecNumber>
    </recommendedName>
    <alternativeName>
        <fullName evidence="6">Guanosine 5'-monophosphate reductase</fullName>
        <shortName evidence="6">GMPR</shortName>
    </alternativeName>
</protein>
<dbReference type="CDD" id="cd00381">
    <property type="entry name" value="IMPDH"/>
    <property type="match status" value="1"/>
</dbReference>
<organism evidence="9 10">
    <name type="scientific">Streptomyces fragilis</name>
    <dbReference type="NCBI Taxonomy" id="67301"/>
    <lineage>
        <taxon>Bacteria</taxon>
        <taxon>Bacillati</taxon>
        <taxon>Actinomycetota</taxon>
        <taxon>Actinomycetes</taxon>
        <taxon>Kitasatosporales</taxon>
        <taxon>Streptomycetaceae</taxon>
        <taxon>Streptomyces</taxon>
    </lineage>
</organism>
<dbReference type="InterPro" id="IPR000644">
    <property type="entry name" value="CBS_dom"/>
</dbReference>
<dbReference type="Proteomes" id="UP001550850">
    <property type="component" value="Unassembled WGS sequence"/>
</dbReference>
<dbReference type="InterPro" id="IPR046342">
    <property type="entry name" value="CBS_dom_sf"/>
</dbReference>
<dbReference type="PROSITE" id="PS51371">
    <property type="entry name" value="CBS"/>
    <property type="match status" value="2"/>
</dbReference>
<dbReference type="RefSeq" id="WP_108957097.1">
    <property type="nucleotide sequence ID" value="NZ_BEVZ01000011.1"/>
</dbReference>
<keyword evidence="1 6" id="KW-0660">Purine salvage</keyword>